<keyword evidence="3" id="KW-1185">Reference proteome</keyword>
<organism evidence="2 3">
    <name type="scientific">Komarekiella delphini-convector SJRDD-AB1</name>
    <dbReference type="NCBI Taxonomy" id="2593771"/>
    <lineage>
        <taxon>Bacteria</taxon>
        <taxon>Bacillati</taxon>
        <taxon>Cyanobacteriota</taxon>
        <taxon>Cyanophyceae</taxon>
        <taxon>Nostocales</taxon>
        <taxon>Nostocaceae</taxon>
        <taxon>Komarekiella</taxon>
        <taxon>Komarekiella delphini-convector</taxon>
    </lineage>
</organism>
<evidence type="ECO:0000313" key="2">
    <source>
        <dbReference type="EMBL" id="MBD6620502.1"/>
    </source>
</evidence>
<dbReference type="AlphaFoldDB" id="A0AA40VUR5"/>
<reference evidence="2" key="1">
    <citation type="submission" date="2019-07" db="EMBL/GenBank/DDBJ databases">
        <title>Toxilogical consequences of a new and cryptic species of cyanobacteria (Komarekiella delphini-convector) recovered from the epidermis of a bottlenose dolphin and 1500 ft. in the air.</title>
        <authorList>
            <person name="Brown A.O."/>
            <person name="Dvorak P."/>
            <person name="Villanueva C.D."/>
            <person name="Foss A.J."/>
            <person name="Garvey A.D."/>
            <person name="Gibson Q.A."/>
            <person name="Johansen J.R."/>
            <person name="Casamatta D.A."/>
        </authorList>
    </citation>
    <scope>NUCLEOTIDE SEQUENCE</scope>
    <source>
        <strain evidence="2">SJRDD-AB1</strain>
    </source>
</reference>
<dbReference type="EMBL" id="VJXY01000068">
    <property type="protein sequence ID" value="MBD6620502.1"/>
    <property type="molecule type" value="Genomic_DNA"/>
</dbReference>
<keyword evidence="1" id="KW-0812">Transmembrane</keyword>
<accession>A0AA40VUR5</accession>
<proteinExistence type="predicted"/>
<dbReference type="Proteomes" id="UP001165986">
    <property type="component" value="Unassembled WGS sequence"/>
</dbReference>
<keyword evidence="1" id="KW-1133">Transmembrane helix</keyword>
<evidence type="ECO:0000256" key="1">
    <source>
        <dbReference type="SAM" id="Phobius"/>
    </source>
</evidence>
<feature type="transmembrane region" description="Helical" evidence="1">
    <location>
        <begin position="7"/>
        <end position="30"/>
    </location>
</feature>
<sequence>MRAIQRLISIAIISISITLLACVSASLAFIPTETDFQKQGQFQPKPEIITAEIPHNPNQAKQEASYPNTPRVVFLDHFAWQVFAALNWPADCQQGSPLASKKIGEAPDAPRVWEFYSTPETVFVSGKTPSTPNKPFICLNAENRLLPPKNSTVKLTEQGKLDAKGQNANPQDLPLIDQQGNYIIVETYINPQEFNQIVKNKWYDSVNLAQFNNDNNQFDLICSGRENDNILGVPCSTYEKEGAIEIKASWRVFDEQTSKDEKARYYTTKRKVLIPGKSDKCDTGKAFCSDTGEEFSQVIEVGLIGFHIKHKTSEQGWIWSTFEQVDNVPDGTLKQNKYTLNNPDCQKNCVENTPYVEPPYLWRKEAPHAVTKIGGEIKNQIPSQIVRSFKPKSPLDSQISEQNQQWHQALKDISKSSVWQYYNLVGTQWLTNPSQLYNEQLREITPKLPLANVTLEPYIQNSSCIGCHTGAKLRTRMQPYADFTFQMARANSSNGTKNVQ</sequence>
<keyword evidence="1" id="KW-0472">Membrane</keyword>
<gene>
    <name evidence="2" type="ORF">FNW02_33155</name>
</gene>
<comment type="caution">
    <text evidence="2">The sequence shown here is derived from an EMBL/GenBank/DDBJ whole genome shotgun (WGS) entry which is preliminary data.</text>
</comment>
<name>A0AA40VUR5_9NOST</name>
<evidence type="ECO:0008006" key="4">
    <source>
        <dbReference type="Google" id="ProtNLM"/>
    </source>
</evidence>
<dbReference type="RefSeq" id="WP_191761813.1">
    <property type="nucleotide sequence ID" value="NZ_VJXY01000068.1"/>
</dbReference>
<evidence type="ECO:0000313" key="3">
    <source>
        <dbReference type="Proteomes" id="UP001165986"/>
    </source>
</evidence>
<dbReference type="PROSITE" id="PS51257">
    <property type="entry name" value="PROKAR_LIPOPROTEIN"/>
    <property type="match status" value="1"/>
</dbReference>
<protein>
    <recommendedName>
        <fullName evidence="4">Cytochrome c family protein</fullName>
    </recommendedName>
</protein>